<gene>
    <name evidence="3" type="ORF">EW026_g2530</name>
</gene>
<evidence type="ECO:0000313" key="3">
    <source>
        <dbReference type="EMBL" id="THG99897.1"/>
    </source>
</evidence>
<feature type="region of interest" description="Disordered" evidence="2">
    <location>
        <begin position="1"/>
        <end position="20"/>
    </location>
</feature>
<dbReference type="AlphaFoldDB" id="A0A4S4KPY2"/>
<evidence type="ECO:0000256" key="1">
    <source>
        <dbReference type="SAM" id="Coils"/>
    </source>
</evidence>
<proteinExistence type="predicted"/>
<organism evidence="3 4">
    <name type="scientific">Hermanssonia centrifuga</name>
    <dbReference type="NCBI Taxonomy" id="98765"/>
    <lineage>
        <taxon>Eukaryota</taxon>
        <taxon>Fungi</taxon>
        <taxon>Dikarya</taxon>
        <taxon>Basidiomycota</taxon>
        <taxon>Agaricomycotina</taxon>
        <taxon>Agaricomycetes</taxon>
        <taxon>Polyporales</taxon>
        <taxon>Meruliaceae</taxon>
        <taxon>Hermanssonia</taxon>
    </lineage>
</organism>
<keyword evidence="4" id="KW-1185">Reference proteome</keyword>
<sequence length="102" mass="11552">MFSADFNGISTPDSGHPSLDLDLAVDSVSSDPKRLLSVTSPQQEDQSIVIQALQEQIMTARRAWQQQLWELEGQVRDLKAEVEDLRSEDTKPYCTKTFKKRA</sequence>
<dbReference type="Proteomes" id="UP000309038">
    <property type="component" value="Unassembled WGS sequence"/>
</dbReference>
<name>A0A4S4KPY2_9APHY</name>
<accession>A0A4S4KPY2</accession>
<evidence type="ECO:0000313" key="4">
    <source>
        <dbReference type="Proteomes" id="UP000309038"/>
    </source>
</evidence>
<comment type="caution">
    <text evidence="3">The sequence shown here is derived from an EMBL/GenBank/DDBJ whole genome shotgun (WGS) entry which is preliminary data.</text>
</comment>
<protein>
    <submittedName>
        <fullName evidence="3">Uncharacterized protein</fullName>
    </submittedName>
</protein>
<reference evidence="3 4" key="1">
    <citation type="submission" date="2019-02" db="EMBL/GenBank/DDBJ databases">
        <title>Genome sequencing of the rare red list fungi Phlebia centrifuga.</title>
        <authorList>
            <person name="Buettner E."/>
            <person name="Kellner H."/>
        </authorList>
    </citation>
    <scope>NUCLEOTIDE SEQUENCE [LARGE SCALE GENOMIC DNA]</scope>
    <source>
        <strain evidence="3 4">DSM 108282</strain>
    </source>
</reference>
<evidence type="ECO:0000256" key="2">
    <source>
        <dbReference type="SAM" id="MobiDB-lite"/>
    </source>
</evidence>
<dbReference type="EMBL" id="SGPJ01000065">
    <property type="protein sequence ID" value="THG99897.1"/>
    <property type="molecule type" value="Genomic_DNA"/>
</dbReference>
<feature type="coiled-coil region" evidence="1">
    <location>
        <begin position="61"/>
        <end position="88"/>
    </location>
</feature>
<keyword evidence="1" id="KW-0175">Coiled coil</keyword>